<dbReference type="SUPFAM" id="SSF161084">
    <property type="entry name" value="MAPEG domain-like"/>
    <property type="match status" value="1"/>
</dbReference>
<keyword evidence="4 5" id="KW-0472">Membrane</keyword>
<feature type="transmembrane region" description="Helical" evidence="5">
    <location>
        <begin position="109"/>
        <end position="129"/>
    </location>
</feature>
<evidence type="ECO:0008006" key="8">
    <source>
        <dbReference type="Google" id="ProtNLM"/>
    </source>
</evidence>
<reference evidence="6 7" key="1">
    <citation type="submission" date="2020-07" db="EMBL/GenBank/DDBJ databases">
        <title>Sequencing the genomes of 1000 actinobacteria strains.</title>
        <authorList>
            <person name="Klenk H.-P."/>
        </authorList>
    </citation>
    <scope>NUCLEOTIDE SEQUENCE [LARGE SCALE GENOMIC DNA]</scope>
    <source>
        <strain evidence="6 7">DSM 103833</strain>
    </source>
</reference>
<dbReference type="GO" id="GO:0016020">
    <property type="term" value="C:membrane"/>
    <property type="evidence" value="ECO:0007669"/>
    <property type="project" value="UniProtKB-SubCell"/>
</dbReference>
<dbReference type="InterPro" id="IPR001129">
    <property type="entry name" value="Membr-assoc_MAPEG"/>
</dbReference>
<gene>
    <name evidence="6" type="ORF">HNR19_002834</name>
</gene>
<feature type="transmembrane region" description="Helical" evidence="5">
    <location>
        <begin position="75"/>
        <end position="97"/>
    </location>
</feature>
<evidence type="ECO:0000256" key="2">
    <source>
        <dbReference type="ARBA" id="ARBA00022692"/>
    </source>
</evidence>
<keyword evidence="3 5" id="KW-1133">Transmembrane helix</keyword>
<evidence type="ECO:0000313" key="6">
    <source>
        <dbReference type="EMBL" id="NYJ02136.1"/>
    </source>
</evidence>
<dbReference type="RefSeq" id="WP_179668542.1">
    <property type="nucleotide sequence ID" value="NZ_JACCFP010000001.1"/>
</dbReference>
<evidence type="ECO:0000256" key="1">
    <source>
        <dbReference type="ARBA" id="ARBA00004370"/>
    </source>
</evidence>
<organism evidence="6 7">
    <name type="scientific">Nocardioides thalensis</name>
    <dbReference type="NCBI Taxonomy" id="1914755"/>
    <lineage>
        <taxon>Bacteria</taxon>
        <taxon>Bacillati</taxon>
        <taxon>Actinomycetota</taxon>
        <taxon>Actinomycetes</taxon>
        <taxon>Propionibacteriales</taxon>
        <taxon>Nocardioidaceae</taxon>
        <taxon>Nocardioides</taxon>
    </lineage>
</organism>
<feature type="transmembrane region" description="Helical" evidence="5">
    <location>
        <begin position="43"/>
        <end position="68"/>
    </location>
</feature>
<comment type="subcellular location">
    <subcellularLocation>
        <location evidence="1">Membrane</location>
    </subcellularLocation>
</comment>
<proteinExistence type="predicted"/>
<evidence type="ECO:0000256" key="3">
    <source>
        <dbReference type="ARBA" id="ARBA00022989"/>
    </source>
</evidence>
<comment type="caution">
    <text evidence="6">The sequence shown here is derived from an EMBL/GenBank/DDBJ whole genome shotgun (WGS) entry which is preliminary data.</text>
</comment>
<dbReference type="AlphaFoldDB" id="A0A853C541"/>
<name>A0A853C541_9ACTN</name>
<evidence type="ECO:0000256" key="4">
    <source>
        <dbReference type="ARBA" id="ARBA00023136"/>
    </source>
</evidence>
<dbReference type="EMBL" id="JACCFP010000001">
    <property type="protein sequence ID" value="NYJ02136.1"/>
    <property type="molecule type" value="Genomic_DNA"/>
</dbReference>
<dbReference type="Proteomes" id="UP000530424">
    <property type="component" value="Unassembled WGS sequence"/>
</dbReference>
<protein>
    <recommendedName>
        <fullName evidence="8">MAPEG family protein</fullName>
    </recommendedName>
</protein>
<evidence type="ECO:0000313" key="7">
    <source>
        <dbReference type="Proteomes" id="UP000530424"/>
    </source>
</evidence>
<dbReference type="Gene3D" id="1.20.120.550">
    <property type="entry name" value="Membrane associated eicosanoid/glutathione metabolism-like domain"/>
    <property type="match status" value="1"/>
</dbReference>
<sequence>MTTAIICIALLAALLFVLGWNVSRIRGTRGDTGDQFPTAPDDALFVAIRAHGNATEYVPMLAVLILVVGSRDPALWMLVVACVAVLSRYLHAAGVLIAGDMAEESVLRFAGAVGTILSGVALAVAAVLVI</sequence>
<evidence type="ECO:0000256" key="5">
    <source>
        <dbReference type="SAM" id="Phobius"/>
    </source>
</evidence>
<dbReference type="InterPro" id="IPR023352">
    <property type="entry name" value="MAPEG-like_dom_sf"/>
</dbReference>
<dbReference type="Pfam" id="PF01124">
    <property type="entry name" value="MAPEG"/>
    <property type="match status" value="1"/>
</dbReference>
<keyword evidence="7" id="KW-1185">Reference proteome</keyword>
<accession>A0A853C541</accession>
<keyword evidence="2 5" id="KW-0812">Transmembrane</keyword>